<name>A0ACC2M440_PERAE</name>
<sequence>MQKNPISHLPPLLAGSIGLSFDNHGRAAGGHGPLGVGVGVKEHELWPGTPPESFWRDWNRVLSLRKDPSPSKGLVASRGAELKTKKVMKKKSAVVVKKFTPQEAISLKKQRQWPAIEVQRSLKCFGAISIMFPCLMVFWCAHQYAGQSSASFWFSLIA</sequence>
<proteinExistence type="predicted"/>
<evidence type="ECO:0000313" key="1">
    <source>
        <dbReference type="EMBL" id="KAJ8640369.1"/>
    </source>
</evidence>
<evidence type="ECO:0000313" key="2">
    <source>
        <dbReference type="Proteomes" id="UP001234297"/>
    </source>
</evidence>
<keyword evidence="2" id="KW-1185">Reference proteome</keyword>
<reference evidence="1 2" key="1">
    <citation type="journal article" date="2022" name="Hortic Res">
        <title>A haplotype resolved chromosomal level avocado genome allows analysis of novel avocado genes.</title>
        <authorList>
            <person name="Nath O."/>
            <person name="Fletcher S.J."/>
            <person name="Hayward A."/>
            <person name="Shaw L.M."/>
            <person name="Masouleh A.K."/>
            <person name="Furtado A."/>
            <person name="Henry R.J."/>
            <person name="Mitter N."/>
        </authorList>
    </citation>
    <scope>NUCLEOTIDE SEQUENCE [LARGE SCALE GENOMIC DNA]</scope>
    <source>
        <strain evidence="2">cv. Hass</strain>
    </source>
</reference>
<dbReference type="EMBL" id="CM056813">
    <property type="protein sequence ID" value="KAJ8640369.1"/>
    <property type="molecule type" value="Genomic_DNA"/>
</dbReference>
<accession>A0ACC2M440</accession>
<dbReference type="Proteomes" id="UP001234297">
    <property type="component" value="Chromosome 5"/>
</dbReference>
<protein>
    <submittedName>
        <fullName evidence="1">Uncharacterized protein</fullName>
    </submittedName>
</protein>
<organism evidence="1 2">
    <name type="scientific">Persea americana</name>
    <name type="common">Avocado</name>
    <dbReference type="NCBI Taxonomy" id="3435"/>
    <lineage>
        <taxon>Eukaryota</taxon>
        <taxon>Viridiplantae</taxon>
        <taxon>Streptophyta</taxon>
        <taxon>Embryophyta</taxon>
        <taxon>Tracheophyta</taxon>
        <taxon>Spermatophyta</taxon>
        <taxon>Magnoliopsida</taxon>
        <taxon>Magnoliidae</taxon>
        <taxon>Laurales</taxon>
        <taxon>Lauraceae</taxon>
        <taxon>Persea</taxon>
    </lineage>
</organism>
<comment type="caution">
    <text evidence="1">The sequence shown here is derived from an EMBL/GenBank/DDBJ whole genome shotgun (WGS) entry which is preliminary data.</text>
</comment>
<gene>
    <name evidence="1" type="ORF">MRB53_017063</name>
</gene>